<dbReference type="Gene3D" id="3.90.1300.10">
    <property type="entry name" value="Amidase signature (AS) domain"/>
    <property type="match status" value="1"/>
</dbReference>
<dbReference type="Proteomes" id="UP001465668">
    <property type="component" value="Unassembled WGS sequence"/>
</dbReference>
<protein>
    <recommendedName>
        <fullName evidence="3">amidase</fullName>
        <ecNumber evidence="3">3.5.1.4</ecNumber>
    </recommendedName>
</protein>
<dbReference type="EMBL" id="JARVKM010000031">
    <property type="protein sequence ID" value="KAK9775845.1"/>
    <property type="molecule type" value="Genomic_DNA"/>
</dbReference>
<organism evidence="6 7">
    <name type="scientific">Seiridium cardinale</name>
    <dbReference type="NCBI Taxonomy" id="138064"/>
    <lineage>
        <taxon>Eukaryota</taxon>
        <taxon>Fungi</taxon>
        <taxon>Dikarya</taxon>
        <taxon>Ascomycota</taxon>
        <taxon>Pezizomycotina</taxon>
        <taxon>Sordariomycetes</taxon>
        <taxon>Xylariomycetidae</taxon>
        <taxon>Amphisphaeriales</taxon>
        <taxon>Sporocadaceae</taxon>
        <taxon>Seiridium</taxon>
    </lineage>
</organism>
<sequence>MNDWTKLIEAKRATQIAQIPPEWRLPTNLLQDINETSNQSAFNILRQNDLLTDDEVRLTEKYSARDLCAELAAGRLSATEVCTAFCHRAAVAHQLTNCATEIFFGEAIERAKQLDDHLVANGKPLGPFHGLPISLKDTFNVIGQSATVGYVSFLARGVATSNSPLVNILLDLGAILYIKTNVPQTMLTVDTENNIFGRTLNPYCFSLTAGGSSGGEGALVGLHGSPMGIGTDIGGSIRLPSLCNGLYGFKPTADRVAYGGQQSPARIGSPGIVASAGPLCHSSADLAFFTQHILTALPWTRDPTALSVPWRHLKPPSSLKVGVWLGDPQVPLDTSVQLALGATAEKLRLAGHQVINIENFPHITTAAQIATGFFRLDNKQVEKQYLEASGEKPIKSLAYIFPANAAENRSSGLDDVWDLNVQLASFRKDVFNTWRSVGMDVLLCPVAQHGAVSHDTFGPPLYTMIWNLLDFPAAVLPIRDNNERHGISNSDSG</sequence>
<dbReference type="Pfam" id="PF01425">
    <property type="entry name" value="Amidase"/>
    <property type="match status" value="1"/>
</dbReference>
<dbReference type="InterPro" id="IPR020556">
    <property type="entry name" value="Amidase_CS"/>
</dbReference>
<evidence type="ECO:0000313" key="6">
    <source>
        <dbReference type="EMBL" id="KAK9775845.1"/>
    </source>
</evidence>
<dbReference type="SUPFAM" id="SSF75304">
    <property type="entry name" value="Amidase signature (AS) enzymes"/>
    <property type="match status" value="1"/>
</dbReference>
<comment type="caution">
    <text evidence="6">The sequence shown here is derived from an EMBL/GenBank/DDBJ whole genome shotgun (WGS) entry which is preliminary data.</text>
</comment>
<dbReference type="PROSITE" id="PS00571">
    <property type="entry name" value="AMIDASES"/>
    <property type="match status" value="1"/>
</dbReference>
<keyword evidence="7" id="KW-1185">Reference proteome</keyword>
<dbReference type="PIRSF" id="PIRSF001221">
    <property type="entry name" value="Amidase_fungi"/>
    <property type="match status" value="1"/>
</dbReference>
<dbReference type="PANTHER" id="PTHR46072">
    <property type="entry name" value="AMIDASE-RELATED-RELATED"/>
    <property type="match status" value="1"/>
</dbReference>
<reference evidence="6 7" key="1">
    <citation type="submission" date="2024-02" db="EMBL/GenBank/DDBJ databases">
        <title>First draft genome assembly of two strains of Seiridium cardinale.</title>
        <authorList>
            <person name="Emiliani G."/>
            <person name="Scali E."/>
        </authorList>
    </citation>
    <scope>NUCLEOTIDE SEQUENCE [LARGE SCALE GENOMIC DNA]</scope>
    <source>
        <strain evidence="6 7">BM-138-000479</strain>
    </source>
</reference>
<gene>
    <name evidence="6" type="ORF">SCAR479_07370</name>
</gene>
<dbReference type="EC" id="3.5.1.4" evidence="3"/>
<comment type="catalytic activity">
    <reaction evidence="1">
        <text>a monocarboxylic acid amide + H2O = a monocarboxylate + NH4(+)</text>
        <dbReference type="Rhea" id="RHEA:12020"/>
        <dbReference type="ChEBI" id="CHEBI:15377"/>
        <dbReference type="ChEBI" id="CHEBI:28938"/>
        <dbReference type="ChEBI" id="CHEBI:35757"/>
        <dbReference type="ChEBI" id="CHEBI:83628"/>
        <dbReference type="EC" id="3.5.1.4"/>
    </reaction>
</comment>
<dbReference type="InterPro" id="IPR036928">
    <property type="entry name" value="AS_sf"/>
</dbReference>
<evidence type="ECO:0000313" key="7">
    <source>
        <dbReference type="Proteomes" id="UP001465668"/>
    </source>
</evidence>
<evidence type="ECO:0000256" key="3">
    <source>
        <dbReference type="ARBA" id="ARBA00012922"/>
    </source>
</evidence>
<name>A0ABR2XPX1_9PEZI</name>
<proteinExistence type="inferred from homology"/>
<dbReference type="PANTHER" id="PTHR46072:SF5">
    <property type="entry name" value="GENERAL AMIDASE-C"/>
    <property type="match status" value="1"/>
</dbReference>
<comment type="similarity">
    <text evidence="2">Belongs to the amidase family.</text>
</comment>
<evidence type="ECO:0000256" key="2">
    <source>
        <dbReference type="ARBA" id="ARBA00009199"/>
    </source>
</evidence>
<evidence type="ECO:0000256" key="4">
    <source>
        <dbReference type="ARBA" id="ARBA00022801"/>
    </source>
</evidence>
<dbReference type="InterPro" id="IPR023631">
    <property type="entry name" value="Amidase_dom"/>
</dbReference>
<evidence type="ECO:0000256" key="1">
    <source>
        <dbReference type="ARBA" id="ARBA00001311"/>
    </source>
</evidence>
<feature type="domain" description="Amidase" evidence="5">
    <location>
        <begin position="80"/>
        <end position="477"/>
    </location>
</feature>
<evidence type="ECO:0000259" key="5">
    <source>
        <dbReference type="Pfam" id="PF01425"/>
    </source>
</evidence>
<keyword evidence="4" id="KW-0378">Hydrolase</keyword>
<accession>A0ABR2XPX1</accession>